<dbReference type="WBParaSite" id="jg4645">
    <property type="protein sequence ID" value="jg4645"/>
    <property type="gene ID" value="jg4645"/>
</dbReference>
<dbReference type="Pfam" id="PF07406">
    <property type="entry name" value="NICE-3"/>
    <property type="match status" value="1"/>
</dbReference>
<dbReference type="InterPro" id="IPR010876">
    <property type="entry name" value="C1orf43"/>
</dbReference>
<proteinExistence type="predicted"/>
<protein>
    <submittedName>
        <fullName evidence="3">Uncharacterized protein</fullName>
    </submittedName>
</protein>
<organism evidence="2 3">
    <name type="scientific">Ditylenchus dipsaci</name>
    <dbReference type="NCBI Taxonomy" id="166011"/>
    <lineage>
        <taxon>Eukaryota</taxon>
        <taxon>Metazoa</taxon>
        <taxon>Ecdysozoa</taxon>
        <taxon>Nematoda</taxon>
        <taxon>Chromadorea</taxon>
        <taxon>Rhabditida</taxon>
        <taxon>Tylenchina</taxon>
        <taxon>Tylenchomorpha</taxon>
        <taxon>Sphaerularioidea</taxon>
        <taxon>Anguinidae</taxon>
        <taxon>Anguininae</taxon>
        <taxon>Ditylenchus</taxon>
    </lineage>
</organism>
<evidence type="ECO:0000313" key="3">
    <source>
        <dbReference type="WBParaSite" id="jg4645"/>
    </source>
</evidence>
<accession>A0A915EDA0</accession>
<name>A0A915EDA0_9BILA</name>
<evidence type="ECO:0000313" key="2">
    <source>
        <dbReference type="Proteomes" id="UP000887574"/>
    </source>
</evidence>
<dbReference type="Proteomes" id="UP000887574">
    <property type="component" value="Unplaced"/>
</dbReference>
<keyword evidence="2" id="KW-1185">Reference proteome</keyword>
<evidence type="ECO:0000256" key="1">
    <source>
        <dbReference type="SAM" id="Phobius"/>
    </source>
</evidence>
<dbReference type="AlphaFoldDB" id="A0A915EDA0"/>
<keyword evidence="1" id="KW-1133">Transmembrane helix</keyword>
<keyword evidence="1" id="KW-0472">Membrane</keyword>
<reference evidence="3" key="1">
    <citation type="submission" date="2022-11" db="UniProtKB">
        <authorList>
            <consortium name="WormBaseParasite"/>
        </authorList>
    </citation>
    <scope>IDENTIFICATION</scope>
</reference>
<sequence>MPGFVTLSLGGYTIIFVLTFLILLAILFGIFVYRQIQRLRNNSARKEINSSVASELSKKSREAILRKIEAVHSFRKVHFPKFTDCTMISEHANTPYVHRMIAFDEIIRDVDRQLEFINGELVRWPGESTYCYLKRIKTVALAELDDTFIARLGFLHEWSKSRTEMPFGEQELEEVRSLLKTFLKILNKNQQLTSLNFPHNSSTKSRSLEQSSAAKKMLGEKCIAHCQKVLVYQKKFHYCSLLKSRNQHHFIGIPLPGVESKSLLQNRFNKILNRFIV</sequence>
<feature type="transmembrane region" description="Helical" evidence="1">
    <location>
        <begin position="12"/>
        <end position="33"/>
    </location>
</feature>
<keyword evidence="1" id="KW-0812">Transmembrane</keyword>